<feature type="transmembrane region" description="Helical" evidence="7">
    <location>
        <begin position="434"/>
        <end position="455"/>
    </location>
</feature>
<reference evidence="9" key="1">
    <citation type="submission" date="2017-05" db="EMBL/GenBank/DDBJ databases">
        <authorList>
            <person name="Sharma S."/>
            <person name="Sidhu C."/>
            <person name="Pinnaka A.K."/>
        </authorList>
    </citation>
    <scope>NUCLEOTIDE SEQUENCE [LARGE SCALE GENOMIC DNA]</scope>
    <source>
        <strain evidence="9">AK93</strain>
    </source>
</reference>
<dbReference type="RefSeq" id="WP_116302683.1">
    <property type="nucleotide sequence ID" value="NZ_NFZV01000013.1"/>
</dbReference>
<keyword evidence="3 6" id="KW-0812">Transmembrane</keyword>
<dbReference type="NCBIfam" id="NF037979">
    <property type="entry name" value="Na_transp"/>
    <property type="match status" value="1"/>
</dbReference>
<dbReference type="GO" id="GO:0016020">
    <property type="term" value="C:membrane"/>
    <property type="evidence" value="ECO:0007669"/>
    <property type="project" value="UniProtKB-SubCell"/>
</dbReference>
<keyword evidence="6" id="KW-0769">Symport</keyword>
<comment type="caution">
    <text evidence="8">The sequence shown here is derived from an EMBL/GenBank/DDBJ whole genome shotgun (WGS) entry which is preliminary data.</text>
</comment>
<feature type="transmembrane region" description="Helical" evidence="7">
    <location>
        <begin position="45"/>
        <end position="64"/>
    </location>
</feature>
<evidence type="ECO:0000256" key="4">
    <source>
        <dbReference type="ARBA" id="ARBA00022989"/>
    </source>
</evidence>
<evidence type="ECO:0000256" key="2">
    <source>
        <dbReference type="ARBA" id="ARBA00022448"/>
    </source>
</evidence>
<protein>
    <recommendedName>
        <fullName evidence="6">Transporter</fullName>
    </recommendedName>
</protein>
<dbReference type="Pfam" id="PF00209">
    <property type="entry name" value="SNF"/>
    <property type="match status" value="2"/>
</dbReference>
<dbReference type="PANTHER" id="PTHR42948">
    <property type="entry name" value="TRANSPORTER"/>
    <property type="match status" value="1"/>
</dbReference>
<feature type="transmembrane region" description="Helical" evidence="7">
    <location>
        <begin position="353"/>
        <end position="372"/>
    </location>
</feature>
<evidence type="ECO:0000313" key="9">
    <source>
        <dbReference type="Proteomes" id="UP000256763"/>
    </source>
</evidence>
<dbReference type="PROSITE" id="PS00610">
    <property type="entry name" value="NA_NEUROTRAN_SYMP_1"/>
    <property type="match status" value="1"/>
</dbReference>
<evidence type="ECO:0000256" key="7">
    <source>
        <dbReference type="SAM" id="Phobius"/>
    </source>
</evidence>
<feature type="transmembrane region" description="Helical" evidence="7">
    <location>
        <begin position="255"/>
        <end position="282"/>
    </location>
</feature>
<evidence type="ECO:0000256" key="1">
    <source>
        <dbReference type="ARBA" id="ARBA00004141"/>
    </source>
</evidence>
<dbReference type="InterPro" id="IPR037272">
    <property type="entry name" value="SNS_sf"/>
</dbReference>
<keyword evidence="2 6" id="KW-0813">Transport</keyword>
<dbReference type="AlphaFoldDB" id="A0A3E0WRQ2"/>
<dbReference type="PANTHER" id="PTHR42948:SF1">
    <property type="entry name" value="TRANSPORTER"/>
    <property type="match status" value="1"/>
</dbReference>
<feature type="transmembrane region" description="Helical" evidence="7">
    <location>
        <begin position="179"/>
        <end position="199"/>
    </location>
</feature>
<name>A0A3E0WRQ2_9GAMM</name>
<evidence type="ECO:0000256" key="5">
    <source>
        <dbReference type="ARBA" id="ARBA00023136"/>
    </source>
</evidence>
<feature type="transmembrane region" description="Helical" evidence="7">
    <location>
        <begin position="96"/>
        <end position="115"/>
    </location>
</feature>
<dbReference type="InterPro" id="IPR047218">
    <property type="entry name" value="YocR/YhdH-like"/>
</dbReference>
<keyword evidence="5 7" id="KW-0472">Membrane</keyword>
<dbReference type="Proteomes" id="UP000256763">
    <property type="component" value="Unassembled WGS sequence"/>
</dbReference>
<feature type="transmembrane region" description="Helical" evidence="7">
    <location>
        <begin position="392"/>
        <end position="413"/>
    </location>
</feature>
<keyword evidence="4 7" id="KW-1133">Transmembrane helix</keyword>
<evidence type="ECO:0000256" key="3">
    <source>
        <dbReference type="ARBA" id="ARBA00022692"/>
    </source>
</evidence>
<accession>A0A3E0WRQ2</accession>
<dbReference type="PRINTS" id="PR00176">
    <property type="entry name" value="NANEUSMPORT"/>
</dbReference>
<dbReference type="SUPFAM" id="SSF161070">
    <property type="entry name" value="SNF-like"/>
    <property type="match status" value="1"/>
</dbReference>
<comment type="similarity">
    <text evidence="6">Belongs to the sodium:neurotransmitter symporter (SNF) (TC 2.A.22) family.</text>
</comment>
<dbReference type="EMBL" id="NFZW01000014">
    <property type="protein sequence ID" value="RFA34831.1"/>
    <property type="molecule type" value="Genomic_DNA"/>
</dbReference>
<comment type="subcellular location">
    <subcellularLocation>
        <location evidence="1">Membrane</location>
        <topology evidence="1">Multi-pass membrane protein</topology>
    </subcellularLocation>
</comment>
<keyword evidence="9" id="KW-1185">Reference proteome</keyword>
<feature type="transmembrane region" description="Helical" evidence="7">
    <location>
        <begin position="309"/>
        <end position="332"/>
    </location>
</feature>
<proteinExistence type="inferred from homology"/>
<dbReference type="GO" id="GO:0015293">
    <property type="term" value="F:symporter activity"/>
    <property type="evidence" value="ECO:0007669"/>
    <property type="project" value="UniProtKB-KW"/>
</dbReference>
<sequence length="458" mass="49748">MSSQRRSIHGQWSSRLIFILAVTGSAVGLGNIWKFPYLVGEHGGGAFVLVYLACMLIVGLPLLVAEIVIGRRGRCAPAGTMERVATEEGGARHWKYVGWLSLLAAFLVLSVYSVIGGWSLAYVFRTAGGVFSGADSFQAVLVFQELIGDPEKVLAWHTLFMAVTMTLVGRGVREGLEEAIRWFMPLLLLLLIFLAVYAAGTGQTREALAFLFYPDFSRISGGVVLVAMGHAFFTLSLGVGAVMVYGAYLHRRVSVLPVAGVIVGLDVVIALLAGLVIFPLVFAHGTPADSGLGLVFETMPLTFAQMDSGVWFGTLFFLLVLFAAWTSAISLLEPLVAHVVEHTKLDRSLATSYVGAAIWALGVVSILSFNLWEHVRPLGNVSGFEQSTLFDLFSFLAINVLLPISGLLIAFFAGWRLSKASVRVELGGEYGWRVWHFTIRFITPLAVLLVLLHSIRLI</sequence>
<dbReference type="CDD" id="cd10336">
    <property type="entry name" value="SLC6sbd_Tyt1-Like"/>
    <property type="match status" value="1"/>
</dbReference>
<evidence type="ECO:0000256" key="6">
    <source>
        <dbReference type="RuleBase" id="RU003732"/>
    </source>
</evidence>
<organism evidence="8 9">
    <name type="scientific">Alkalilimnicola ehrlichii</name>
    <dbReference type="NCBI Taxonomy" id="351052"/>
    <lineage>
        <taxon>Bacteria</taxon>
        <taxon>Pseudomonadati</taxon>
        <taxon>Pseudomonadota</taxon>
        <taxon>Gammaproteobacteria</taxon>
        <taxon>Chromatiales</taxon>
        <taxon>Ectothiorhodospiraceae</taxon>
        <taxon>Alkalilimnicola</taxon>
    </lineage>
</organism>
<gene>
    <name evidence="8" type="ORF">CAL65_14090</name>
</gene>
<dbReference type="OrthoDB" id="9762833at2"/>
<feature type="transmembrane region" description="Helical" evidence="7">
    <location>
        <begin position="12"/>
        <end position="33"/>
    </location>
</feature>
<feature type="transmembrane region" description="Helical" evidence="7">
    <location>
        <begin position="219"/>
        <end position="248"/>
    </location>
</feature>
<dbReference type="InterPro" id="IPR000175">
    <property type="entry name" value="Na/ntran_symport"/>
</dbReference>
<evidence type="ECO:0000313" key="8">
    <source>
        <dbReference type="EMBL" id="RFA34831.1"/>
    </source>
</evidence>
<feature type="transmembrane region" description="Helical" evidence="7">
    <location>
        <begin position="153"/>
        <end position="172"/>
    </location>
</feature>
<dbReference type="PROSITE" id="PS50267">
    <property type="entry name" value="NA_NEUROTRAN_SYMP_3"/>
    <property type="match status" value="1"/>
</dbReference>